<evidence type="ECO:0000313" key="2">
    <source>
        <dbReference type="Proteomes" id="UP001297092"/>
    </source>
</evidence>
<organism evidence="1 2">
    <name type="scientific">Aequorivita echinoideorum</name>
    <dbReference type="NCBI Taxonomy" id="1549647"/>
    <lineage>
        <taxon>Bacteria</taxon>
        <taxon>Pseudomonadati</taxon>
        <taxon>Bacteroidota</taxon>
        <taxon>Flavobacteriia</taxon>
        <taxon>Flavobacteriales</taxon>
        <taxon>Flavobacteriaceae</taxon>
        <taxon>Aequorivita</taxon>
    </lineage>
</organism>
<comment type="caution">
    <text evidence="1">The sequence shown here is derived from an EMBL/GenBank/DDBJ whole genome shotgun (WGS) entry which is preliminary data.</text>
</comment>
<name>A0ABS5S400_9FLAO</name>
<dbReference type="Proteomes" id="UP001297092">
    <property type="component" value="Unassembled WGS sequence"/>
</dbReference>
<dbReference type="EMBL" id="JAHCTB010000003">
    <property type="protein sequence ID" value="MBT0607939.1"/>
    <property type="molecule type" value="Genomic_DNA"/>
</dbReference>
<proteinExistence type="predicted"/>
<reference evidence="1 2" key="1">
    <citation type="submission" date="2021-05" db="EMBL/GenBank/DDBJ databases">
        <title>Aequorivita echinoideorum JCM 30378 genome.</title>
        <authorList>
            <person name="Zhang H."/>
            <person name="Li C."/>
        </authorList>
    </citation>
    <scope>NUCLEOTIDE SEQUENCE [LARGE SCALE GENOMIC DNA]</scope>
    <source>
        <strain evidence="1 2">JCM30378</strain>
    </source>
</reference>
<keyword evidence="2" id="KW-1185">Reference proteome</keyword>
<gene>
    <name evidence="1" type="ORF">KIV10_07075</name>
</gene>
<protein>
    <submittedName>
        <fullName evidence="1">Uncharacterized protein</fullName>
    </submittedName>
</protein>
<dbReference type="RefSeq" id="WP_214112823.1">
    <property type="nucleotide sequence ID" value="NZ_JAHCTB010000003.1"/>
</dbReference>
<sequence length="73" mass="8328">MGRLCVYAKDLAVILGKTPETCNKKLREIRKKLGKKKDSPITIPEVAEYLEIDVALIREVIFMRDNPRANVSK</sequence>
<accession>A0ABS5S400</accession>
<evidence type="ECO:0000313" key="1">
    <source>
        <dbReference type="EMBL" id="MBT0607939.1"/>
    </source>
</evidence>